<protein>
    <submittedName>
        <fullName evidence="1">Uncharacterized protein</fullName>
    </submittedName>
</protein>
<feature type="non-terminal residue" evidence="1">
    <location>
        <position position="109"/>
    </location>
</feature>
<reference evidence="1" key="1">
    <citation type="submission" date="2018-05" db="EMBL/GenBank/DDBJ databases">
        <authorList>
            <person name="Lanie J.A."/>
            <person name="Ng W.-L."/>
            <person name="Kazmierczak K.M."/>
            <person name="Andrzejewski T.M."/>
            <person name="Davidsen T.M."/>
            <person name="Wayne K.J."/>
            <person name="Tettelin H."/>
            <person name="Glass J.I."/>
            <person name="Rusch D."/>
            <person name="Podicherti R."/>
            <person name="Tsui H.-C.T."/>
            <person name="Winkler M.E."/>
        </authorList>
    </citation>
    <scope>NUCLEOTIDE SEQUENCE</scope>
</reference>
<dbReference type="AlphaFoldDB" id="A0A382CSM1"/>
<evidence type="ECO:0000313" key="1">
    <source>
        <dbReference type="EMBL" id="SVB28257.1"/>
    </source>
</evidence>
<dbReference type="InterPro" id="IPR029021">
    <property type="entry name" value="Prot-tyrosine_phosphatase-like"/>
</dbReference>
<organism evidence="1">
    <name type="scientific">marine metagenome</name>
    <dbReference type="NCBI Taxonomy" id="408172"/>
    <lineage>
        <taxon>unclassified sequences</taxon>
        <taxon>metagenomes</taxon>
        <taxon>ecological metagenomes</taxon>
    </lineage>
</organism>
<accession>A0A382CSM1</accession>
<gene>
    <name evidence="1" type="ORF">METZ01_LOCUS181111</name>
</gene>
<proteinExistence type="predicted"/>
<name>A0A382CSM1_9ZZZZ</name>
<dbReference type="EMBL" id="UINC01035598">
    <property type="protein sequence ID" value="SVB28257.1"/>
    <property type="molecule type" value="Genomic_DNA"/>
</dbReference>
<sequence length="109" mass="12180">MEANMFPWLLIVLMSVFMEPQAIAQGTNAELAGARAYLRISERLGTAGQITYDEIGAVKKAGFDIVINLAPADEERNQLEGYLVTEQGMSYIQIPVSWEEPSQRDLQLF</sequence>
<dbReference type="Gene3D" id="3.90.190.10">
    <property type="entry name" value="Protein tyrosine phosphatase superfamily"/>
    <property type="match status" value="1"/>
</dbReference>